<dbReference type="AlphaFoldDB" id="A0A5Q2FDS1"/>
<keyword evidence="1" id="KW-0812">Transmembrane</keyword>
<accession>A0A5Q2FDS1</accession>
<keyword evidence="1" id="KW-0472">Membrane</keyword>
<gene>
    <name evidence="2" type="ORF">Rai3103_14680</name>
</gene>
<proteinExistence type="predicted"/>
<feature type="transmembrane region" description="Helical" evidence="1">
    <location>
        <begin position="123"/>
        <end position="143"/>
    </location>
</feature>
<evidence type="ECO:0000313" key="2">
    <source>
        <dbReference type="EMBL" id="QGF25270.1"/>
    </source>
</evidence>
<keyword evidence="1" id="KW-1133">Transmembrane helix</keyword>
<evidence type="ECO:0000313" key="3">
    <source>
        <dbReference type="Proteomes" id="UP000386847"/>
    </source>
</evidence>
<organism evidence="2 3">
    <name type="scientific">Raineyella fluvialis</name>
    <dbReference type="NCBI Taxonomy" id="2662261"/>
    <lineage>
        <taxon>Bacteria</taxon>
        <taxon>Bacillati</taxon>
        <taxon>Actinomycetota</taxon>
        <taxon>Actinomycetes</taxon>
        <taxon>Propionibacteriales</taxon>
        <taxon>Propionibacteriaceae</taxon>
        <taxon>Raineyella</taxon>
    </lineage>
</organism>
<feature type="transmembrane region" description="Helical" evidence="1">
    <location>
        <begin position="58"/>
        <end position="80"/>
    </location>
</feature>
<dbReference type="KEGG" id="rain:Rai3103_14680"/>
<name>A0A5Q2FDS1_9ACTN</name>
<reference evidence="2 3" key="1">
    <citation type="submission" date="2019-10" db="EMBL/GenBank/DDBJ databases">
        <title>Genomic analysis of Raineyella sp. CBA3103.</title>
        <authorList>
            <person name="Roh S.W."/>
        </authorList>
    </citation>
    <scope>NUCLEOTIDE SEQUENCE [LARGE SCALE GENOMIC DNA]</scope>
    <source>
        <strain evidence="2 3">CBA3103</strain>
    </source>
</reference>
<sequence>MGFLAPTAGFALTTGLGTGTWATFVIMVAAGTVEGACLGVGQSLSLRGTAVDPGRRRWTVATAVAAAVAWMIGMLPSTLADLGVRWDPGSPGGIAGIGAGGLLLLASIPTGQWIVLRRTLGRAWRWIPLTMAAWLIGLVFTVLPSPFIDAETPAAVLWVAYAAAGVAMAVTVATLTGLGLRRLLR</sequence>
<dbReference type="Proteomes" id="UP000386847">
    <property type="component" value="Chromosome"/>
</dbReference>
<feature type="transmembrane region" description="Helical" evidence="1">
    <location>
        <begin position="155"/>
        <end position="180"/>
    </location>
</feature>
<feature type="transmembrane region" description="Helical" evidence="1">
    <location>
        <begin position="92"/>
        <end position="116"/>
    </location>
</feature>
<dbReference type="EMBL" id="CP045725">
    <property type="protein sequence ID" value="QGF25270.1"/>
    <property type="molecule type" value="Genomic_DNA"/>
</dbReference>
<keyword evidence="3" id="KW-1185">Reference proteome</keyword>
<feature type="transmembrane region" description="Helical" evidence="1">
    <location>
        <begin position="20"/>
        <end position="46"/>
    </location>
</feature>
<evidence type="ECO:0000256" key="1">
    <source>
        <dbReference type="SAM" id="Phobius"/>
    </source>
</evidence>
<protein>
    <submittedName>
        <fullName evidence="2">Uncharacterized protein</fullName>
    </submittedName>
</protein>